<keyword evidence="1" id="KW-0472">Membrane</keyword>
<comment type="caution">
    <text evidence="2">The sequence shown here is derived from an EMBL/GenBank/DDBJ whole genome shotgun (WGS) entry which is preliminary data.</text>
</comment>
<dbReference type="EMBL" id="JAULSO010000001">
    <property type="protein sequence ID" value="KAK3695664.1"/>
    <property type="molecule type" value="Genomic_DNA"/>
</dbReference>
<keyword evidence="3" id="KW-1185">Reference proteome</keyword>
<reference evidence="2" key="1">
    <citation type="journal article" date="2023" name="Mol. Phylogenet. Evol.">
        <title>Genome-scale phylogeny and comparative genomics of the fungal order Sordariales.</title>
        <authorList>
            <person name="Hensen N."/>
            <person name="Bonometti L."/>
            <person name="Westerberg I."/>
            <person name="Brannstrom I.O."/>
            <person name="Guillou S."/>
            <person name="Cros-Aarteil S."/>
            <person name="Calhoun S."/>
            <person name="Haridas S."/>
            <person name="Kuo A."/>
            <person name="Mondo S."/>
            <person name="Pangilinan J."/>
            <person name="Riley R."/>
            <person name="LaButti K."/>
            <person name="Andreopoulos B."/>
            <person name="Lipzen A."/>
            <person name="Chen C."/>
            <person name="Yan M."/>
            <person name="Daum C."/>
            <person name="Ng V."/>
            <person name="Clum A."/>
            <person name="Steindorff A."/>
            <person name="Ohm R.A."/>
            <person name="Martin F."/>
            <person name="Silar P."/>
            <person name="Natvig D.O."/>
            <person name="Lalanne C."/>
            <person name="Gautier V."/>
            <person name="Ament-Velasquez S.L."/>
            <person name="Kruys A."/>
            <person name="Hutchinson M.I."/>
            <person name="Powell A.J."/>
            <person name="Barry K."/>
            <person name="Miller A.N."/>
            <person name="Grigoriev I.V."/>
            <person name="Debuchy R."/>
            <person name="Gladieux P."/>
            <person name="Hiltunen Thoren M."/>
            <person name="Johannesson H."/>
        </authorList>
    </citation>
    <scope>NUCLEOTIDE SEQUENCE</scope>
    <source>
        <strain evidence="2">CBS 314.62</strain>
    </source>
</reference>
<evidence type="ECO:0000256" key="1">
    <source>
        <dbReference type="SAM" id="Phobius"/>
    </source>
</evidence>
<feature type="transmembrane region" description="Helical" evidence="1">
    <location>
        <begin position="159"/>
        <end position="181"/>
    </location>
</feature>
<sequence length="407" mass="43666">MAAAGGFSCFVRWICHIPTGYLAFNGIDLYNKAKGVADLDAFPNGSVFRHGLLLVGATSVITFVWNFIMFGASPFARGGWLGLIGVVDTVFGCVLVLGIVFQNKFLPGTYGGCGYAAAAQYGTGPGARNFYIDAAGTGDPSGSEPDKPHELCISMMQSWAVAIAVAALYLFCALLEIGFGFANADCCDGLGDALVTLLIILVYPLVWVFKLLRWIWRFITGAPIKLFRDRRTRPDFVVLQTVVIGDTGSEASSLSADEKKEKTEAAAPPVSSAAQVLLAKKLHFADLVKMGLAPGDLGDASVVDLGQFTCVEETRAQCGICGMQICKGCANQVPATESPAQFHMRKCQAYCRPCYLSLPEREPGAECPPPSLFPACVMDGKDERFSTEEREGRDICRICAAKSANER</sequence>
<feature type="transmembrane region" description="Helical" evidence="1">
    <location>
        <begin position="78"/>
        <end position="101"/>
    </location>
</feature>
<keyword evidence="1" id="KW-1133">Transmembrane helix</keyword>
<reference evidence="2" key="2">
    <citation type="submission" date="2023-06" db="EMBL/GenBank/DDBJ databases">
        <authorList>
            <consortium name="Lawrence Berkeley National Laboratory"/>
            <person name="Haridas S."/>
            <person name="Hensen N."/>
            <person name="Bonometti L."/>
            <person name="Westerberg I."/>
            <person name="Brannstrom I.O."/>
            <person name="Guillou S."/>
            <person name="Cros-Aarteil S."/>
            <person name="Calhoun S."/>
            <person name="Kuo A."/>
            <person name="Mondo S."/>
            <person name="Pangilinan J."/>
            <person name="Riley R."/>
            <person name="Labutti K."/>
            <person name="Andreopoulos B."/>
            <person name="Lipzen A."/>
            <person name="Chen C."/>
            <person name="Yanf M."/>
            <person name="Daum C."/>
            <person name="Ng V."/>
            <person name="Clum A."/>
            <person name="Steindorff A."/>
            <person name="Ohm R."/>
            <person name="Martin F."/>
            <person name="Silar P."/>
            <person name="Natvig D."/>
            <person name="Lalanne C."/>
            <person name="Gautier V."/>
            <person name="Ament-Velasquez S.L."/>
            <person name="Kruys A."/>
            <person name="Hutchinson M.I."/>
            <person name="Powell A.J."/>
            <person name="Barry K."/>
            <person name="Miller A.N."/>
            <person name="Grigoriev I.V."/>
            <person name="Debuchy R."/>
            <person name="Gladieux P."/>
            <person name="Thoren M.H."/>
            <person name="Johannesson H."/>
        </authorList>
    </citation>
    <scope>NUCLEOTIDE SEQUENCE</scope>
    <source>
        <strain evidence="2">CBS 314.62</strain>
    </source>
</reference>
<dbReference type="Proteomes" id="UP001270362">
    <property type="component" value="Unassembled WGS sequence"/>
</dbReference>
<feature type="transmembrane region" description="Helical" evidence="1">
    <location>
        <begin position="193"/>
        <end position="212"/>
    </location>
</feature>
<proteinExistence type="predicted"/>
<feature type="transmembrane region" description="Helical" evidence="1">
    <location>
        <begin position="52"/>
        <end position="72"/>
    </location>
</feature>
<keyword evidence="1" id="KW-0812">Transmembrane</keyword>
<accession>A0AAE1CIK7</accession>
<protein>
    <submittedName>
        <fullName evidence="2">Uncharacterized protein</fullName>
    </submittedName>
</protein>
<evidence type="ECO:0000313" key="3">
    <source>
        <dbReference type="Proteomes" id="UP001270362"/>
    </source>
</evidence>
<name>A0AAE1CIK7_9PEZI</name>
<evidence type="ECO:0000313" key="2">
    <source>
        <dbReference type="EMBL" id="KAK3695664.1"/>
    </source>
</evidence>
<dbReference type="AlphaFoldDB" id="A0AAE1CIK7"/>
<gene>
    <name evidence="2" type="ORF">B0T22DRAFT_534464</name>
</gene>
<organism evidence="2 3">
    <name type="scientific">Podospora appendiculata</name>
    <dbReference type="NCBI Taxonomy" id="314037"/>
    <lineage>
        <taxon>Eukaryota</taxon>
        <taxon>Fungi</taxon>
        <taxon>Dikarya</taxon>
        <taxon>Ascomycota</taxon>
        <taxon>Pezizomycotina</taxon>
        <taxon>Sordariomycetes</taxon>
        <taxon>Sordariomycetidae</taxon>
        <taxon>Sordariales</taxon>
        <taxon>Podosporaceae</taxon>
        <taxon>Podospora</taxon>
    </lineage>
</organism>